<dbReference type="GO" id="GO:0006334">
    <property type="term" value="P:nucleosome assembly"/>
    <property type="evidence" value="ECO:0007669"/>
    <property type="project" value="InterPro"/>
</dbReference>
<keyword evidence="5 6" id="KW-0539">Nucleus</keyword>
<feature type="compositionally biased region" description="Basic residues" evidence="7">
    <location>
        <begin position="235"/>
        <end position="266"/>
    </location>
</feature>
<dbReference type="InterPro" id="IPR005818">
    <property type="entry name" value="Histone_H1/H5_H15"/>
</dbReference>
<dbReference type="GO" id="GO:0003677">
    <property type="term" value="F:DNA binding"/>
    <property type="evidence" value="ECO:0007669"/>
    <property type="project" value="UniProtKB-KW"/>
</dbReference>
<evidence type="ECO:0000256" key="4">
    <source>
        <dbReference type="ARBA" id="ARBA00023125"/>
    </source>
</evidence>
<dbReference type="PRINTS" id="PR00624">
    <property type="entry name" value="HISTONEH5"/>
</dbReference>
<dbReference type="SUPFAM" id="SSF46785">
    <property type="entry name" value="Winged helix' DNA-binding domain"/>
    <property type="match status" value="1"/>
</dbReference>
<comment type="subcellular location">
    <subcellularLocation>
        <location evidence="2">Chromosome</location>
    </subcellularLocation>
    <subcellularLocation>
        <location evidence="1 6">Nucleus</location>
    </subcellularLocation>
</comment>
<feature type="region of interest" description="Disordered" evidence="7">
    <location>
        <begin position="41"/>
        <end position="84"/>
    </location>
</feature>
<comment type="similarity">
    <text evidence="6">Belongs to the histone H1/H5 family.</text>
</comment>
<keyword evidence="3 6" id="KW-0158">Chromosome</keyword>
<dbReference type="OMA" id="KIAMADI"/>
<dbReference type="WBParaSite" id="nRc.2.0.1.t10493-RA">
    <property type="protein sequence ID" value="nRc.2.0.1.t10493-RA"/>
    <property type="gene ID" value="nRc.2.0.1.g10493"/>
</dbReference>
<evidence type="ECO:0000256" key="2">
    <source>
        <dbReference type="ARBA" id="ARBA00004286"/>
    </source>
</evidence>
<name>A0A915I9Q2_ROMCU</name>
<organism evidence="9 10">
    <name type="scientific">Romanomermis culicivorax</name>
    <name type="common">Nematode worm</name>
    <dbReference type="NCBI Taxonomy" id="13658"/>
    <lineage>
        <taxon>Eukaryota</taxon>
        <taxon>Metazoa</taxon>
        <taxon>Ecdysozoa</taxon>
        <taxon>Nematoda</taxon>
        <taxon>Enoplea</taxon>
        <taxon>Dorylaimia</taxon>
        <taxon>Mermithida</taxon>
        <taxon>Mermithoidea</taxon>
        <taxon>Mermithidae</taxon>
        <taxon>Romanomermis</taxon>
    </lineage>
</organism>
<proteinExistence type="inferred from homology"/>
<evidence type="ECO:0000256" key="3">
    <source>
        <dbReference type="ARBA" id="ARBA00022454"/>
    </source>
</evidence>
<dbReference type="GO" id="GO:0030527">
    <property type="term" value="F:structural constituent of chromatin"/>
    <property type="evidence" value="ECO:0007669"/>
    <property type="project" value="InterPro"/>
</dbReference>
<feature type="domain" description="H15" evidence="8">
    <location>
        <begin position="83"/>
        <end position="159"/>
    </location>
</feature>
<accession>A0A915I9Q2</accession>
<dbReference type="FunFam" id="1.10.10.10:FF:000140">
    <property type="entry name" value="Histone H1.0"/>
    <property type="match status" value="1"/>
</dbReference>
<evidence type="ECO:0000256" key="1">
    <source>
        <dbReference type="ARBA" id="ARBA00004123"/>
    </source>
</evidence>
<dbReference type="CDD" id="cd00073">
    <property type="entry name" value="H15"/>
    <property type="match status" value="1"/>
</dbReference>
<evidence type="ECO:0000256" key="5">
    <source>
        <dbReference type="ARBA" id="ARBA00023242"/>
    </source>
</evidence>
<dbReference type="AlphaFoldDB" id="A0A915I9Q2"/>
<reference evidence="10" key="1">
    <citation type="submission" date="2022-11" db="UniProtKB">
        <authorList>
            <consortium name="WormBaseParasite"/>
        </authorList>
    </citation>
    <scope>IDENTIFICATION</scope>
</reference>
<dbReference type="InterPro" id="IPR036390">
    <property type="entry name" value="WH_DNA-bd_sf"/>
</dbReference>
<dbReference type="GO" id="GO:0005634">
    <property type="term" value="C:nucleus"/>
    <property type="evidence" value="ECO:0007669"/>
    <property type="project" value="UniProtKB-SubCell"/>
</dbReference>
<dbReference type="Gene3D" id="1.10.10.10">
    <property type="entry name" value="Winged helix-like DNA-binding domain superfamily/Winged helix DNA-binding domain"/>
    <property type="match status" value="1"/>
</dbReference>
<evidence type="ECO:0000256" key="7">
    <source>
        <dbReference type="SAM" id="MobiDB-lite"/>
    </source>
</evidence>
<dbReference type="InterPro" id="IPR036388">
    <property type="entry name" value="WH-like_DNA-bd_sf"/>
</dbReference>
<keyword evidence="9" id="KW-1185">Reference proteome</keyword>
<evidence type="ECO:0000313" key="9">
    <source>
        <dbReference type="Proteomes" id="UP000887565"/>
    </source>
</evidence>
<sequence length="277" mass="29426">FRALVKNSRVCWIFTVTFYQRSFVRIVNRKIAMADISAPVVPQSASPAPPAPAKSPKKPTAKTTTKKPKTAGAKKSKSMTPANHPIYSDMITKAIQALKEHKGSSRQAILKYIMANFNVGNDAKIVNSRIKLALKRGVTVGAYKQAKGTGAAGSFRLGEKKAAEAKKKPKTAKAKKVVAPTVEGAVVKPKKTATSKKPKSPKKLKSPKKASSAKPKKVKSPKPKSAKVKPAGSPKKAKAPKKPKSPKKPKAAKSPKKSKTPKKAAAAKKAVPALAHP</sequence>
<dbReference type="Proteomes" id="UP000887565">
    <property type="component" value="Unplaced"/>
</dbReference>
<dbReference type="InterPro" id="IPR005819">
    <property type="entry name" value="H1/H5"/>
</dbReference>
<keyword evidence="4 6" id="KW-0238">DNA-binding</keyword>
<feature type="compositionally biased region" description="Basic residues" evidence="7">
    <location>
        <begin position="188"/>
        <end position="208"/>
    </location>
</feature>
<evidence type="ECO:0000256" key="6">
    <source>
        <dbReference type="RuleBase" id="RU003894"/>
    </source>
</evidence>
<evidence type="ECO:0000259" key="8">
    <source>
        <dbReference type="PROSITE" id="PS51504"/>
    </source>
</evidence>
<dbReference type="Pfam" id="PF00538">
    <property type="entry name" value="Linker_histone"/>
    <property type="match status" value="1"/>
</dbReference>
<protein>
    <submittedName>
        <fullName evidence="10">H15 domain-containing protein</fullName>
    </submittedName>
</protein>
<evidence type="ECO:0000313" key="10">
    <source>
        <dbReference type="WBParaSite" id="nRc.2.0.1.t10493-RA"/>
    </source>
</evidence>
<dbReference type="GO" id="GO:0000786">
    <property type="term" value="C:nucleosome"/>
    <property type="evidence" value="ECO:0007669"/>
    <property type="project" value="InterPro"/>
</dbReference>
<feature type="compositionally biased region" description="Basic residues" evidence="7">
    <location>
        <begin position="55"/>
        <end position="77"/>
    </location>
</feature>
<feature type="compositionally biased region" description="Low complexity" evidence="7">
    <location>
        <begin position="267"/>
        <end position="277"/>
    </location>
</feature>
<feature type="region of interest" description="Disordered" evidence="7">
    <location>
        <begin position="188"/>
        <end position="277"/>
    </location>
</feature>
<dbReference type="SMART" id="SM00526">
    <property type="entry name" value="H15"/>
    <property type="match status" value="1"/>
</dbReference>
<dbReference type="PROSITE" id="PS51504">
    <property type="entry name" value="H15"/>
    <property type="match status" value="1"/>
</dbReference>
<feature type="compositionally biased region" description="Basic residues" evidence="7">
    <location>
        <begin position="214"/>
        <end position="227"/>
    </location>
</feature>